<dbReference type="InterPro" id="IPR022702">
    <property type="entry name" value="Cytosine_MeTrfase1_RFD"/>
</dbReference>
<name>A0A9Q0KCU5_9MAGN</name>
<protein>
    <recommendedName>
        <fullName evidence="3">RFTS domain-containing protein</fullName>
    </recommendedName>
</protein>
<dbReference type="PANTHER" id="PTHR46235">
    <property type="entry name" value="PHD FINGER-CONTAINING PROTEIN DDB_G0268158"/>
    <property type="match status" value="1"/>
</dbReference>
<evidence type="ECO:0000313" key="5">
    <source>
        <dbReference type="Proteomes" id="UP001141806"/>
    </source>
</evidence>
<comment type="subcellular location">
    <subcellularLocation>
        <location evidence="1">Nucleus</location>
    </subcellularLocation>
</comment>
<reference evidence="4" key="1">
    <citation type="journal article" date="2023" name="Plant J.">
        <title>The genome of the king protea, Protea cynaroides.</title>
        <authorList>
            <person name="Chang J."/>
            <person name="Duong T.A."/>
            <person name="Schoeman C."/>
            <person name="Ma X."/>
            <person name="Roodt D."/>
            <person name="Barker N."/>
            <person name="Li Z."/>
            <person name="Van de Peer Y."/>
            <person name="Mizrachi E."/>
        </authorList>
    </citation>
    <scope>NUCLEOTIDE SEQUENCE</scope>
    <source>
        <tissue evidence="4">Young leaves</tissue>
    </source>
</reference>
<dbReference type="GO" id="GO:0005634">
    <property type="term" value="C:nucleus"/>
    <property type="evidence" value="ECO:0007669"/>
    <property type="project" value="UniProtKB-SubCell"/>
</dbReference>
<evidence type="ECO:0000256" key="2">
    <source>
        <dbReference type="ARBA" id="ARBA00023242"/>
    </source>
</evidence>
<evidence type="ECO:0000313" key="4">
    <source>
        <dbReference type="EMBL" id="KAJ4968156.1"/>
    </source>
</evidence>
<gene>
    <name evidence="4" type="ORF">NE237_014857</name>
</gene>
<sequence length="178" mass="20633">MFSSDGEDETVPQSVANYHFVDEKDEPITFSVLPIQWSDNESPESTKKQIFLHGTADGLQKIYKQVTAWKFELSDAQPEISVLSKEKIWINLQKPRKSFEDTIRTILITVQCLHFVRKNPDISRKSLWEHMRKVFCLYDVAPSENDLLDNVLVIRAAVQRDKILANSQVQHVPQKLCY</sequence>
<evidence type="ECO:0000259" key="3">
    <source>
        <dbReference type="Pfam" id="PF12047"/>
    </source>
</evidence>
<feature type="domain" description="RFTS" evidence="3">
    <location>
        <begin position="13"/>
        <end position="135"/>
    </location>
</feature>
<dbReference type="EMBL" id="JAMYWD010000006">
    <property type="protein sequence ID" value="KAJ4968156.1"/>
    <property type="molecule type" value="Genomic_DNA"/>
</dbReference>
<keyword evidence="5" id="KW-1185">Reference proteome</keyword>
<proteinExistence type="predicted"/>
<comment type="caution">
    <text evidence="4">The sequence shown here is derived from an EMBL/GenBank/DDBJ whole genome shotgun (WGS) entry which is preliminary data.</text>
</comment>
<dbReference type="Pfam" id="PF12047">
    <property type="entry name" value="DNMT1-RFD"/>
    <property type="match status" value="1"/>
</dbReference>
<keyword evidence="2" id="KW-0539">Nucleus</keyword>
<evidence type="ECO:0000256" key="1">
    <source>
        <dbReference type="ARBA" id="ARBA00004123"/>
    </source>
</evidence>
<accession>A0A9Q0KCU5</accession>
<dbReference type="PANTHER" id="PTHR46235:SF3">
    <property type="entry name" value="PHD FINGER-CONTAINING PROTEIN DDB_G0268158"/>
    <property type="match status" value="1"/>
</dbReference>
<dbReference type="Proteomes" id="UP001141806">
    <property type="component" value="Unassembled WGS sequence"/>
</dbReference>
<dbReference type="AlphaFoldDB" id="A0A9Q0KCU5"/>
<organism evidence="4 5">
    <name type="scientific">Protea cynaroides</name>
    <dbReference type="NCBI Taxonomy" id="273540"/>
    <lineage>
        <taxon>Eukaryota</taxon>
        <taxon>Viridiplantae</taxon>
        <taxon>Streptophyta</taxon>
        <taxon>Embryophyta</taxon>
        <taxon>Tracheophyta</taxon>
        <taxon>Spermatophyta</taxon>
        <taxon>Magnoliopsida</taxon>
        <taxon>Proteales</taxon>
        <taxon>Proteaceae</taxon>
        <taxon>Protea</taxon>
    </lineage>
</organism>
<dbReference type="OrthoDB" id="21264at2759"/>